<keyword evidence="1" id="KW-1133">Transmembrane helix</keyword>
<dbReference type="Proteomes" id="UP000549052">
    <property type="component" value="Unassembled WGS sequence"/>
</dbReference>
<dbReference type="EMBL" id="JACGXN010000002">
    <property type="protein sequence ID" value="MBA8878358.1"/>
    <property type="molecule type" value="Genomic_DNA"/>
</dbReference>
<protein>
    <submittedName>
        <fullName evidence="2">Uncharacterized protein</fullName>
    </submittedName>
</protein>
<keyword evidence="1" id="KW-0812">Transmembrane</keyword>
<dbReference type="RefSeq" id="WP_182549065.1">
    <property type="nucleotide sequence ID" value="NZ_JACGXN010000002.1"/>
</dbReference>
<evidence type="ECO:0000256" key="1">
    <source>
        <dbReference type="SAM" id="Phobius"/>
    </source>
</evidence>
<reference evidence="2 3" key="1">
    <citation type="submission" date="2020-07" db="EMBL/GenBank/DDBJ databases">
        <title>Genomic Encyclopedia of Type Strains, Phase IV (KMG-V): Genome sequencing to study the core and pangenomes of soil and plant-associated prokaryotes.</title>
        <authorList>
            <person name="Whitman W."/>
        </authorList>
    </citation>
    <scope>NUCLEOTIDE SEQUENCE [LARGE SCALE GENOMIC DNA]</scope>
    <source>
        <strain evidence="2 3">AN3</strain>
    </source>
</reference>
<organism evidence="2 3">
    <name type="scientific">Phyllobacterium myrsinacearum</name>
    <dbReference type="NCBI Taxonomy" id="28101"/>
    <lineage>
        <taxon>Bacteria</taxon>
        <taxon>Pseudomonadati</taxon>
        <taxon>Pseudomonadota</taxon>
        <taxon>Alphaproteobacteria</taxon>
        <taxon>Hyphomicrobiales</taxon>
        <taxon>Phyllobacteriaceae</taxon>
        <taxon>Phyllobacterium</taxon>
    </lineage>
</organism>
<keyword evidence="1" id="KW-0472">Membrane</keyword>
<evidence type="ECO:0000313" key="2">
    <source>
        <dbReference type="EMBL" id="MBA8878358.1"/>
    </source>
</evidence>
<sequence length="108" mass="12624">MTDYNFWQDFFDTYQSLSDWLKILWLIVPPAFVLGLVALTMRFRIESKRAEKGLDGELIYSLHRDAHNRIHIVSHVGRVGHNPSLLFLDQGDGHTFEHQQIEPPPINR</sequence>
<evidence type="ECO:0000313" key="3">
    <source>
        <dbReference type="Proteomes" id="UP000549052"/>
    </source>
</evidence>
<feature type="transmembrane region" description="Helical" evidence="1">
    <location>
        <begin position="20"/>
        <end position="39"/>
    </location>
</feature>
<keyword evidence="3" id="KW-1185">Reference proteome</keyword>
<gene>
    <name evidence="2" type="ORF">FHW16_002070</name>
</gene>
<comment type="caution">
    <text evidence="2">The sequence shown here is derived from an EMBL/GenBank/DDBJ whole genome shotgun (WGS) entry which is preliminary data.</text>
</comment>
<dbReference type="AlphaFoldDB" id="A0A839EJ38"/>
<name>A0A839EJ38_9HYPH</name>
<accession>A0A839EJ38</accession>
<proteinExistence type="predicted"/>